<dbReference type="HOGENOM" id="CLU_1452771_0_0_0"/>
<name>I0IRU4_LEPFC</name>
<dbReference type="Proteomes" id="UP000007382">
    <property type="component" value="Chromosome"/>
</dbReference>
<dbReference type="KEGG" id="lfc:LFE_2321"/>
<reference evidence="1 2" key="1">
    <citation type="journal article" date="2012" name="J. Bacteriol.">
        <title>Complete Genome Sequence of Leptospirillum ferrooxidans Strain C2-3, Isolated from a Fresh Volcanic Ash Deposit on the Island of Miyake, Japan.</title>
        <authorList>
            <person name="Fujimura R."/>
            <person name="Sato Y."/>
            <person name="Nishizawa T."/>
            <person name="Oshima K."/>
            <person name="Kim S.-W."/>
            <person name="Hattori M."/>
            <person name="Kamijo T."/>
            <person name="Ohta H."/>
        </authorList>
    </citation>
    <scope>NUCLEOTIDE SEQUENCE [LARGE SCALE GENOMIC DNA]</scope>
    <source>
        <strain evidence="1 2">C2-3</strain>
    </source>
</reference>
<reference evidence="2" key="2">
    <citation type="submission" date="2012-03" db="EMBL/GenBank/DDBJ databases">
        <title>The complete genome sequence of the pioneer microbe on fresh volcanic deposit, Leptospirillum ferrooxidans strain C2-3.</title>
        <authorList>
            <person name="Fujimura R."/>
            <person name="Sato Y."/>
            <person name="Nishizawa T."/>
            <person name="Nanba K."/>
            <person name="Oshima K."/>
            <person name="Hattori M."/>
            <person name="Kamijo T."/>
            <person name="Ohta H."/>
        </authorList>
    </citation>
    <scope>NUCLEOTIDE SEQUENCE [LARGE SCALE GENOMIC DNA]</scope>
    <source>
        <strain evidence="2">C2-3</strain>
    </source>
</reference>
<evidence type="ECO:0000313" key="1">
    <source>
        <dbReference type="EMBL" id="BAM07993.1"/>
    </source>
</evidence>
<dbReference type="RefSeq" id="WP_014450476.1">
    <property type="nucleotide sequence ID" value="NC_017094.1"/>
</dbReference>
<evidence type="ECO:0000313" key="2">
    <source>
        <dbReference type="Proteomes" id="UP000007382"/>
    </source>
</evidence>
<protein>
    <recommendedName>
        <fullName evidence="3">Lipocalin-like domain-containing protein</fullName>
    </recommendedName>
</protein>
<dbReference type="STRING" id="1162668.LFE_2321"/>
<organism evidence="1 2">
    <name type="scientific">Leptospirillum ferrooxidans (strain C2-3)</name>
    <dbReference type="NCBI Taxonomy" id="1162668"/>
    <lineage>
        <taxon>Bacteria</taxon>
        <taxon>Pseudomonadati</taxon>
        <taxon>Nitrospirota</taxon>
        <taxon>Nitrospiria</taxon>
        <taxon>Nitrospirales</taxon>
        <taxon>Nitrospiraceae</taxon>
        <taxon>Leptospirillum</taxon>
    </lineage>
</organism>
<proteinExistence type="predicted"/>
<dbReference type="AlphaFoldDB" id="I0IRU4"/>
<dbReference type="PATRIC" id="fig|1162668.3.peg.2759"/>
<evidence type="ECO:0008006" key="3">
    <source>
        <dbReference type="Google" id="ProtNLM"/>
    </source>
</evidence>
<keyword evidence="2" id="KW-1185">Reference proteome</keyword>
<sequence length="181" mass="19601">MRHFKGTDRHCDKESGSFLWSLQTLFFSVFLILGACSEAVELTPEQKALFGAWNITKEISKDYGKEDQQAILSLLSPSIRSDGHVAADLSALFVRLDHVRLHLTADSGVEDDRLGTMLLRSHWVLSGMVVGAKPGEGGGYLKAGECRLLVSIPKPGGHAVLLSISGDDFLRVQIAPAQKAG</sequence>
<accession>I0IRU4</accession>
<dbReference type="EMBL" id="AP012342">
    <property type="protein sequence ID" value="BAM07993.1"/>
    <property type="molecule type" value="Genomic_DNA"/>
</dbReference>
<dbReference type="OrthoDB" id="9815447at2"/>
<gene>
    <name evidence="1" type="ordered locus">LFE_2321</name>
</gene>